<dbReference type="Proteomes" id="UP001358586">
    <property type="component" value="Chromosome 4"/>
</dbReference>
<reference evidence="5 6" key="1">
    <citation type="submission" date="2023-03" db="EMBL/GenBank/DDBJ databases">
        <title>WGS of Gossypium arboreum.</title>
        <authorList>
            <person name="Yu D."/>
        </authorList>
    </citation>
    <scope>NUCLEOTIDE SEQUENCE [LARGE SCALE GENOMIC DNA]</scope>
    <source>
        <tissue evidence="5">Leaf</tissue>
    </source>
</reference>
<dbReference type="Gene3D" id="2.60.120.330">
    <property type="entry name" value="B-lactam Antibiotic, Isopenicillin N Synthase, Chain"/>
    <property type="match status" value="2"/>
</dbReference>
<evidence type="ECO:0000256" key="3">
    <source>
        <dbReference type="ARBA" id="ARBA00023004"/>
    </source>
</evidence>
<evidence type="ECO:0000259" key="4">
    <source>
        <dbReference type="PROSITE" id="PS51471"/>
    </source>
</evidence>
<keyword evidence="3" id="KW-0408">Iron</keyword>
<feature type="domain" description="Fe2OG dioxygenase" evidence="4">
    <location>
        <begin position="215"/>
        <end position="315"/>
    </location>
</feature>
<dbReference type="PANTHER" id="PTHR47991">
    <property type="entry name" value="OXOGLUTARATE/IRON-DEPENDENT DIOXYGENASE"/>
    <property type="match status" value="1"/>
</dbReference>
<dbReference type="InterPro" id="IPR026992">
    <property type="entry name" value="DIOX_N"/>
</dbReference>
<keyword evidence="6" id="KW-1185">Reference proteome</keyword>
<dbReference type="Pfam" id="PF03171">
    <property type="entry name" value="2OG-FeII_Oxy"/>
    <property type="match status" value="2"/>
</dbReference>
<dbReference type="EMBL" id="JARKNE010000004">
    <property type="protein sequence ID" value="KAK5835481.1"/>
    <property type="molecule type" value="Genomic_DNA"/>
</dbReference>
<dbReference type="PROSITE" id="PS51471">
    <property type="entry name" value="FE2OG_OXY"/>
    <property type="match status" value="2"/>
</dbReference>
<proteinExistence type="inferred from homology"/>
<organism evidence="5 6">
    <name type="scientific">Gossypium arboreum</name>
    <name type="common">Tree cotton</name>
    <name type="synonym">Gossypium nanking</name>
    <dbReference type="NCBI Taxonomy" id="29729"/>
    <lineage>
        <taxon>Eukaryota</taxon>
        <taxon>Viridiplantae</taxon>
        <taxon>Streptophyta</taxon>
        <taxon>Embryophyta</taxon>
        <taxon>Tracheophyta</taxon>
        <taxon>Spermatophyta</taxon>
        <taxon>Magnoliopsida</taxon>
        <taxon>eudicotyledons</taxon>
        <taxon>Gunneridae</taxon>
        <taxon>Pentapetalae</taxon>
        <taxon>rosids</taxon>
        <taxon>malvids</taxon>
        <taxon>Malvales</taxon>
        <taxon>Malvaceae</taxon>
        <taxon>Malvoideae</taxon>
        <taxon>Gossypium</taxon>
    </lineage>
</organism>
<evidence type="ECO:0000313" key="6">
    <source>
        <dbReference type="Proteomes" id="UP001358586"/>
    </source>
</evidence>
<name>A0ABR0Q8B1_GOSAR</name>
<protein>
    <recommendedName>
        <fullName evidence="4">Fe2OG dioxygenase domain-containing protein</fullName>
    </recommendedName>
</protein>
<feature type="domain" description="Fe2OG dioxygenase" evidence="4">
    <location>
        <begin position="552"/>
        <end position="652"/>
    </location>
</feature>
<comment type="caution">
    <text evidence="5">The sequence shown here is derived from an EMBL/GenBank/DDBJ whole genome shotgun (WGS) entry which is preliminary data.</text>
</comment>
<dbReference type="InterPro" id="IPR044861">
    <property type="entry name" value="IPNS-like_FE2OG_OXY"/>
</dbReference>
<dbReference type="Pfam" id="PF14226">
    <property type="entry name" value="DIOX_N"/>
    <property type="match status" value="2"/>
</dbReference>
<dbReference type="InterPro" id="IPR005123">
    <property type="entry name" value="Oxoglu/Fe-dep_dioxygenase_dom"/>
</dbReference>
<gene>
    <name evidence="5" type="ORF">PVK06_011170</name>
</gene>
<keyword evidence="2" id="KW-0479">Metal-binding</keyword>
<dbReference type="SUPFAM" id="SSF51197">
    <property type="entry name" value="Clavaminate synthase-like"/>
    <property type="match status" value="2"/>
</dbReference>
<accession>A0ABR0Q8B1</accession>
<dbReference type="InterPro" id="IPR027443">
    <property type="entry name" value="IPNS-like_sf"/>
</dbReference>
<evidence type="ECO:0000256" key="2">
    <source>
        <dbReference type="ARBA" id="ARBA00022723"/>
    </source>
</evidence>
<dbReference type="InterPro" id="IPR050295">
    <property type="entry name" value="Plant_2OG-oxidoreductases"/>
</dbReference>
<evidence type="ECO:0000256" key="1">
    <source>
        <dbReference type="ARBA" id="ARBA00008056"/>
    </source>
</evidence>
<sequence>MEARVENGGSCEVGKSGWGKSLPVPSIQEIMRSDSQSVPQRYIHENKDRPIISEDLADSPEIPVIDFSFLAKGDEDEVQKLHLACKDWGFFQVINHGVKEEILEKMKAAVAAFFELPFQEKKKYAKAENEIEGYGQNFVVSEHQKLDWSDMIYLFTLPSQNRNFKFWPLSLPGFKEALEEYSREMQKIAEELQANFSVLMGLKRDGLKRLQGGELKQGIRMNYYPICSRPDLVLGISPHSDGTSFTLLLQDDDVTGLQIKHNEAWVPVKPIPNSLVVNIGDATEIQSNGMYKSIEHRAIINEKKPRISIATFIFPDDEQEIGPVETMIDDQNHPKLYRNIKYVDYVREKFSRKMEGKAHTQFAKLRTIKAILSQFPQRYIHENKEGPIISEYVADSLEISVIDFSFLAKGDEDEVQKLHLACKDWGFFHVINHGVKEQILEKIKAAVAAFFELPFQEKKKYAMAENETEGYGQNFVVSEHQKLDRSDMIYLFTLPSQNRNFKFWPLSLLGFKEASEEYSREMQKIAEELQANFSVLMGLKRDGLKRLQGGELKQGIRMNYYPICSRPDLVLGCSPHSDGTSFTLLLQDDDVPGLQIKHNEAWVPVKPIPNSLVVNIGDATEIQSNGMYKSIEHRAIINEKKPRISIATFMFPDDEQEIGPVETMIDDQNHPKLYRNIKDFLGEVIRYGMK</sequence>
<evidence type="ECO:0000313" key="5">
    <source>
        <dbReference type="EMBL" id="KAK5835481.1"/>
    </source>
</evidence>
<comment type="similarity">
    <text evidence="1">Belongs to the iron/ascorbate-dependent oxidoreductase family.</text>
</comment>